<dbReference type="OrthoDB" id="6402506at2"/>
<dbReference type="KEGG" id="cber:B5D82_19630"/>
<organism evidence="2 3">
    <name type="scientific">Cognaticolwellia beringensis</name>
    <dbReference type="NCBI Taxonomy" id="1967665"/>
    <lineage>
        <taxon>Bacteria</taxon>
        <taxon>Pseudomonadati</taxon>
        <taxon>Pseudomonadota</taxon>
        <taxon>Gammaproteobacteria</taxon>
        <taxon>Alteromonadales</taxon>
        <taxon>Colwelliaceae</taxon>
        <taxon>Cognaticolwellia</taxon>
    </lineage>
</organism>
<evidence type="ECO:0008006" key="4">
    <source>
        <dbReference type="Google" id="ProtNLM"/>
    </source>
</evidence>
<keyword evidence="1" id="KW-0472">Membrane</keyword>
<proteinExistence type="predicted"/>
<protein>
    <recommendedName>
        <fullName evidence="4">Photosystem I assembly protein Ycf4</fullName>
    </recommendedName>
</protein>
<evidence type="ECO:0000313" key="2">
    <source>
        <dbReference type="EMBL" id="ASP49789.1"/>
    </source>
</evidence>
<keyword evidence="1" id="KW-0812">Transmembrane</keyword>
<evidence type="ECO:0000313" key="3">
    <source>
        <dbReference type="Proteomes" id="UP000202259"/>
    </source>
</evidence>
<accession>A0A222GD37</accession>
<feature type="transmembrane region" description="Helical" evidence="1">
    <location>
        <begin position="40"/>
        <end position="62"/>
    </location>
</feature>
<dbReference type="EMBL" id="CP020465">
    <property type="protein sequence ID" value="ASP49789.1"/>
    <property type="molecule type" value="Genomic_DNA"/>
</dbReference>
<sequence length="138" mass="15739">MTRQLFYILAFGFIALMLIRFVSTGFSVSITFEHIKLVQVPIAFVLIYLFSLTFAYVISALLKCAHVTINDDVISGRNYWLFKRQFNLSDIEKAFPFNSNGMPVVVVDAGKKGEIYIPVHIENSEELFAILDKYVKST</sequence>
<reference evidence="2 3" key="1">
    <citation type="submission" date="2017-08" db="EMBL/GenBank/DDBJ databases">
        <title>Complete genome of Colwellia sp. NB097-1, a psychrophile bacterium ioslated from Bering Sea.</title>
        <authorList>
            <person name="Chen X."/>
        </authorList>
    </citation>
    <scope>NUCLEOTIDE SEQUENCE [LARGE SCALE GENOMIC DNA]</scope>
    <source>
        <strain evidence="2 3">NB097-1</strain>
    </source>
</reference>
<keyword evidence="1" id="KW-1133">Transmembrane helix</keyword>
<feature type="transmembrane region" description="Helical" evidence="1">
    <location>
        <begin position="6"/>
        <end position="28"/>
    </location>
</feature>
<dbReference type="AlphaFoldDB" id="A0A222GD37"/>
<name>A0A222GD37_9GAMM</name>
<evidence type="ECO:0000256" key="1">
    <source>
        <dbReference type="SAM" id="Phobius"/>
    </source>
</evidence>
<gene>
    <name evidence="2" type="ORF">B5D82_19630</name>
</gene>
<dbReference type="Proteomes" id="UP000202259">
    <property type="component" value="Chromosome"/>
</dbReference>
<keyword evidence="3" id="KW-1185">Reference proteome</keyword>
<dbReference type="RefSeq" id="WP_081154177.1">
    <property type="nucleotide sequence ID" value="NZ_CP020465.1"/>
</dbReference>